<keyword evidence="2" id="KW-1185">Reference proteome</keyword>
<gene>
    <name evidence="1" type="ORF">SK128_021843</name>
</gene>
<evidence type="ECO:0000313" key="2">
    <source>
        <dbReference type="Proteomes" id="UP001381693"/>
    </source>
</evidence>
<comment type="caution">
    <text evidence="1">The sequence shown here is derived from an EMBL/GenBank/DDBJ whole genome shotgun (WGS) entry which is preliminary data.</text>
</comment>
<organism evidence="1 2">
    <name type="scientific">Halocaridina rubra</name>
    <name type="common">Hawaiian red shrimp</name>
    <dbReference type="NCBI Taxonomy" id="373956"/>
    <lineage>
        <taxon>Eukaryota</taxon>
        <taxon>Metazoa</taxon>
        <taxon>Ecdysozoa</taxon>
        <taxon>Arthropoda</taxon>
        <taxon>Crustacea</taxon>
        <taxon>Multicrustacea</taxon>
        <taxon>Malacostraca</taxon>
        <taxon>Eumalacostraca</taxon>
        <taxon>Eucarida</taxon>
        <taxon>Decapoda</taxon>
        <taxon>Pleocyemata</taxon>
        <taxon>Caridea</taxon>
        <taxon>Atyoidea</taxon>
        <taxon>Atyidae</taxon>
        <taxon>Halocaridina</taxon>
    </lineage>
</organism>
<dbReference type="Proteomes" id="UP001381693">
    <property type="component" value="Unassembled WGS sequence"/>
</dbReference>
<accession>A0AAN8X9I6</accession>
<sequence>MKQMCLGSLPFLGPRLEADRIIGSENMMGPSSGEEKVSKRWVIAQKGVIRVIIANAGGVADKTVSLME</sequence>
<evidence type="ECO:0000313" key="1">
    <source>
        <dbReference type="EMBL" id="KAK7079082.1"/>
    </source>
</evidence>
<protein>
    <submittedName>
        <fullName evidence="1">Uncharacterized protein</fullName>
    </submittedName>
</protein>
<dbReference type="EMBL" id="JAXCGZ010007589">
    <property type="protein sequence ID" value="KAK7079082.1"/>
    <property type="molecule type" value="Genomic_DNA"/>
</dbReference>
<dbReference type="AlphaFoldDB" id="A0AAN8X9I6"/>
<proteinExistence type="predicted"/>
<reference evidence="1 2" key="1">
    <citation type="submission" date="2023-11" db="EMBL/GenBank/DDBJ databases">
        <title>Halocaridina rubra genome assembly.</title>
        <authorList>
            <person name="Smith C."/>
        </authorList>
    </citation>
    <scope>NUCLEOTIDE SEQUENCE [LARGE SCALE GENOMIC DNA]</scope>
    <source>
        <strain evidence="1">EP-1</strain>
        <tissue evidence="1">Whole</tissue>
    </source>
</reference>
<name>A0AAN8X9I6_HALRR</name>